<keyword evidence="4" id="KW-1185">Reference proteome</keyword>
<accession>A0ABQ8KG37</accession>
<evidence type="ECO:0000256" key="1">
    <source>
        <dbReference type="SAM" id="SignalP"/>
    </source>
</evidence>
<organism evidence="2 4">
    <name type="scientific">Rhodofomes roseus</name>
    <dbReference type="NCBI Taxonomy" id="34475"/>
    <lineage>
        <taxon>Eukaryota</taxon>
        <taxon>Fungi</taxon>
        <taxon>Dikarya</taxon>
        <taxon>Basidiomycota</taxon>
        <taxon>Agaricomycotina</taxon>
        <taxon>Agaricomycetes</taxon>
        <taxon>Polyporales</taxon>
        <taxon>Rhodofomes</taxon>
    </lineage>
</organism>
<evidence type="ECO:0000313" key="3">
    <source>
        <dbReference type="EMBL" id="KAH9842667.1"/>
    </source>
</evidence>
<protein>
    <recommendedName>
        <fullName evidence="5">Secreted protein</fullName>
    </recommendedName>
</protein>
<evidence type="ECO:0000313" key="2">
    <source>
        <dbReference type="EMBL" id="KAH9836754.1"/>
    </source>
</evidence>
<dbReference type="RefSeq" id="XP_047783714.1">
    <property type="nucleotide sequence ID" value="XM_047922362.1"/>
</dbReference>
<dbReference type="EMBL" id="JADCUA010000002">
    <property type="protein sequence ID" value="KAH9842667.1"/>
    <property type="molecule type" value="Genomic_DNA"/>
</dbReference>
<sequence>MRARLVVVSALVANTAARVRTFCSHSNTPYTCTRPRASRSYSCVSCSHYGRARVVLVVALVPATAGCTCSPLAHIARAVLACVCCVRGRTGSENTPSLESQLKCKWATGT</sequence>
<feature type="chain" id="PRO_5045031116" description="Secreted protein" evidence="1">
    <location>
        <begin position="18"/>
        <end position="110"/>
    </location>
</feature>
<dbReference type="EMBL" id="JADCUA010000010">
    <property type="protein sequence ID" value="KAH9836754.1"/>
    <property type="molecule type" value="Genomic_DNA"/>
</dbReference>
<reference evidence="2 4" key="1">
    <citation type="journal article" date="2021" name="Environ. Microbiol.">
        <title>Gene family expansions and transcriptome signatures uncover fungal adaptations to wood decay.</title>
        <authorList>
            <person name="Hage H."/>
            <person name="Miyauchi S."/>
            <person name="Viragh M."/>
            <person name="Drula E."/>
            <person name="Min B."/>
            <person name="Chaduli D."/>
            <person name="Navarro D."/>
            <person name="Favel A."/>
            <person name="Norest M."/>
            <person name="Lesage-Meessen L."/>
            <person name="Balint B."/>
            <person name="Merenyi Z."/>
            <person name="de Eugenio L."/>
            <person name="Morin E."/>
            <person name="Martinez A.T."/>
            <person name="Baldrian P."/>
            <person name="Stursova M."/>
            <person name="Martinez M.J."/>
            <person name="Novotny C."/>
            <person name="Magnuson J.K."/>
            <person name="Spatafora J.W."/>
            <person name="Maurice S."/>
            <person name="Pangilinan J."/>
            <person name="Andreopoulos W."/>
            <person name="LaButti K."/>
            <person name="Hundley H."/>
            <person name="Na H."/>
            <person name="Kuo A."/>
            <person name="Barry K."/>
            <person name="Lipzen A."/>
            <person name="Henrissat B."/>
            <person name="Riley R."/>
            <person name="Ahrendt S."/>
            <person name="Nagy L.G."/>
            <person name="Grigoriev I.V."/>
            <person name="Martin F."/>
            <person name="Rosso M.N."/>
        </authorList>
    </citation>
    <scope>NUCLEOTIDE SEQUENCE [LARGE SCALE GENOMIC DNA]</scope>
    <source>
        <strain evidence="2 4">CIRM-BRFM 1785</strain>
    </source>
</reference>
<dbReference type="GeneID" id="72003094"/>
<comment type="caution">
    <text evidence="2">The sequence shown here is derived from an EMBL/GenBank/DDBJ whole genome shotgun (WGS) entry which is preliminary data.</text>
</comment>
<name>A0ABQ8KG37_9APHY</name>
<evidence type="ECO:0000313" key="4">
    <source>
        <dbReference type="Proteomes" id="UP000814176"/>
    </source>
</evidence>
<evidence type="ECO:0008006" key="5">
    <source>
        <dbReference type="Google" id="ProtNLM"/>
    </source>
</evidence>
<proteinExistence type="predicted"/>
<gene>
    <name evidence="3" type="ORF">C8Q71DRAFT_733860</name>
    <name evidence="2" type="ORF">C8Q71DRAFT_759568</name>
</gene>
<dbReference type="Proteomes" id="UP000814176">
    <property type="component" value="Unassembled WGS sequence"/>
</dbReference>
<feature type="signal peptide" evidence="1">
    <location>
        <begin position="1"/>
        <end position="17"/>
    </location>
</feature>
<keyword evidence="1" id="KW-0732">Signal</keyword>